<comment type="subcellular location">
    <subcellularLocation>
        <location evidence="1 10">Cell outer membrane</location>
        <topology evidence="1 10">Multi-pass membrane protein</topology>
    </subcellularLocation>
</comment>
<evidence type="ECO:0000256" key="6">
    <source>
        <dbReference type="ARBA" id="ARBA00023065"/>
    </source>
</evidence>
<keyword evidence="5" id="KW-0732">Signal</keyword>
<evidence type="ECO:0000256" key="8">
    <source>
        <dbReference type="ARBA" id="ARBA00023136"/>
    </source>
</evidence>
<accession>A0A1X7GY35</accession>
<keyword evidence="6" id="KW-0406">Ion transport</keyword>
<dbReference type="InterPro" id="IPR039426">
    <property type="entry name" value="TonB-dep_rcpt-like"/>
</dbReference>
<evidence type="ECO:0000256" key="10">
    <source>
        <dbReference type="PROSITE-ProRule" id="PRU01360"/>
    </source>
</evidence>
<keyword evidence="2 10" id="KW-0813">Transport</keyword>
<reference evidence="15" key="1">
    <citation type="submission" date="2017-04" db="EMBL/GenBank/DDBJ databases">
        <authorList>
            <person name="Varghese N."/>
            <person name="Submissions S."/>
        </authorList>
    </citation>
    <scope>NUCLEOTIDE SEQUENCE [LARGE SCALE GENOMIC DNA]</scope>
    <source>
        <strain evidence="15">Dd16</strain>
    </source>
</reference>
<dbReference type="InterPro" id="IPR037066">
    <property type="entry name" value="Plug_dom_sf"/>
</dbReference>
<dbReference type="CDD" id="cd01347">
    <property type="entry name" value="ligand_gated_channel"/>
    <property type="match status" value="1"/>
</dbReference>
<keyword evidence="4 10" id="KW-0812">Transmembrane</keyword>
<dbReference type="Gene3D" id="2.170.130.10">
    <property type="entry name" value="TonB-dependent receptor, plug domain"/>
    <property type="match status" value="1"/>
</dbReference>
<dbReference type="GO" id="GO:0009279">
    <property type="term" value="C:cell outer membrane"/>
    <property type="evidence" value="ECO:0007669"/>
    <property type="project" value="UniProtKB-SubCell"/>
</dbReference>
<evidence type="ECO:0000256" key="11">
    <source>
        <dbReference type="RuleBase" id="RU003357"/>
    </source>
</evidence>
<evidence type="ECO:0000256" key="4">
    <source>
        <dbReference type="ARBA" id="ARBA00022692"/>
    </source>
</evidence>
<dbReference type="GO" id="GO:0006811">
    <property type="term" value="P:monoatomic ion transport"/>
    <property type="evidence" value="ECO:0007669"/>
    <property type="project" value="UniProtKB-KW"/>
</dbReference>
<dbReference type="PANTHER" id="PTHR30069:SF53">
    <property type="entry name" value="COLICIN I RECEPTOR-RELATED"/>
    <property type="match status" value="1"/>
</dbReference>
<proteinExistence type="inferred from homology"/>
<dbReference type="EMBL" id="LT840185">
    <property type="protein sequence ID" value="SMF76555.1"/>
    <property type="molecule type" value="Genomic_DNA"/>
</dbReference>
<evidence type="ECO:0000259" key="13">
    <source>
        <dbReference type="Pfam" id="PF07715"/>
    </source>
</evidence>
<dbReference type="AlphaFoldDB" id="A0A1X7GY35"/>
<dbReference type="Pfam" id="PF00593">
    <property type="entry name" value="TonB_dep_Rec_b-barrel"/>
    <property type="match status" value="1"/>
</dbReference>
<dbReference type="Proteomes" id="UP000192934">
    <property type="component" value="Chromosome I"/>
</dbReference>
<evidence type="ECO:0000256" key="3">
    <source>
        <dbReference type="ARBA" id="ARBA00022452"/>
    </source>
</evidence>
<evidence type="ECO:0000256" key="9">
    <source>
        <dbReference type="ARBA" id="ARBA00023237"/>
    </source>
</evidence>
<evidence type="ECO:0000313" key="14">
    <source>
        <dbReference type="EMBL" id="SMF76555.1"/>
    </source>
</evidence>
<dbReference type="PROSITE" id="PS52016">
    <property type="entry name" value="TONB_DEPENDENT_REC_3"/>
    <property type="match status" value="1"/>
</dbReference>
<evidence type="ECO:0000256" key="1">
    <source>
        <dbReference type="ARBA" id="ARBA00004571"/>
    </source>
</evidence>
<feature type="domain" description="TonB-dependent receptor-like beta-barrel" evidence="12">
    <location>
        <begin position="199"/>
        <end position="595"/>
    </location>
</feature>
<comment type="similarity">
    <text evidence="10 11">Belongs to the TonB-dependent receptor family.</text>
</comment>
<protein>
    <submittedName>
        <fullName evidence="14">Vitamin B12 transporter</fullName>
    </submittedName>
</protein>
<evidence type="ECO:0000256" key="7">
    <source>
        <dbReference type="ARBA" id="ARBA00023077"/>
    </source>
</evidence>
<dbReference type="InterPro" id="IPR000531">
    <property type="entry name" value="Beta-barrel_TonB"/>
</dbReference>
<dbReference type="Pfam" id="PF07715">
    <property type="entry name" value="Plug"/>
    <property type="match status" value="1"/>
</dbReference>
<organism evidence="14 15">
    <name type="scientific">Allosphingosinicella indica</name>
    <dbReference type="NCBI Taxonomy" id="941907"/>
    <lineage>
        <taxon>Bacteria</taxon>
        <taxon>Pseudomonadati</taxon>
        <taxon>Pseudomonadota</taxon>
        <taxon>Alphaproteobacteria</taxon>
        <taxon>Sphingomonadales</taxon>
        <taxon>Sphingomonadaceae</taxon>
        <taxon>Allosphingosinicella</taxon>
    </lineage>
</organism>
<feature type="domain" description="TonB-dependent receptor plug" evidence="13">
    <location>
        <begin position="28"/>
        <end position="134"/>
    </location>
</feature>
<keyword evidence="8 10" id="KW-0472">Membrane</keyword>
<dbReference type="Gene3D" id="2.40.170.20">
    <property type="entry name" value="TonB-dependent receptor, beta-barrel domain"/>
    <property type="match status" value="1"/>
</dbReference>
<dbReference type="GO" id="GO:0015889">
    <property type="term" value="P:cobalamin transport"/>
    <property type="evidence" value="ECO:0007669"/>
    <property type="project" value="TreeGrafter"/>
</dbReference>
<evidence type="ECO:0000256" key="5">
    <source>
        <dbReference type="ARBA" id="ARBA00022729"/>
    </source>
</evidence>
<dbReference type="InterPro" id="IPR012910">
    <property type="entry name" value="Plug_dom"/>
</dbReference>
<sequence>MSLLLLLAANAASAEILVTASLTPVDEANSPASATVIDARRVDALGEAQTIDLLRLVPGVSVAQTGARGSQAQVRIRGAEANHSLLFIDGIRFTDPAAGNEARFETLTADGIGRIEVVRGPQSALWGSEAIGGVIALETPDAAPGLSISGLGEYGSRDSLRLAGTVAAGGERGGATLTVSRQESDGIDILGGGGGDRDGYGNTTIGLKGVARPAENAEFGVAARYVDAYAEFDGTDPLTFLRADTDDNSTTRTGAVRVWATLGTDPGTPWRFTVDGQYLGSANRNFDGDVPLNRSFGDRFAVSGKLERRLDLGGTRHSLIALVEREDESFKARDQEFGGFTDQDRTRGRTAFVGEWRADWGDVLTTDLAVRHDDFNRFADETTFRAGALARLGGGFAIAGSYGEGIAQPTFFDLYGFFPGSFVGNPDLIPERSREFELGLRWQSERAALSVTAFDARLRDEIVGTFDSTTFLSSAANATGISKRRGVELAGALTPIDGLRLSANYTWLDAKDQQVAGTPRLREVRRPRHSANAAFDYEAGPLTLGGSVAYVGKRRDTDFDLFPAATVMLGDYALVGFRAAYRLTSAIEAFGRIENAFDADYQDVVGYATPGRAVHAGLRLRFGA</sequence>
<dbReference type="InterPro" id="IPR036942">
    <property type="entry name" value="Beta-barrel_TonB_sf"/>
</dbReference>
<name>A0A1X7GY35_9SPHN</name>
<keyword evidence="7 11" id="KW-0798">TonB box</keyword>
<evidence type="ECO:0000256" key="2">
    <source>
        <dbReference type="ARBA" id="ARBA00022448"/>
    </source>
</evidence>
<keyword evidence="3 10" id="KW-1134">Transmembrane beta strand</keyword>
<keyword evidence="9 10" id="KW-0998">Cell outer membrane</keyword>
<dbReference type="SUPFAM" id="SSF56935">
    <property type="entry name" value="Porins"/>
    <property type="match status" value="1"/>
</dbReference>
<gene>
    <name evidence="14" type="ORF">SAMN06295910_2471</name>
</gene>
<dbReference type="PANTHER" id="PTHR30069">
    <property type="entry name" value="TONB-DEPENDENT OUTER MEMBRANE RECEPTOR"/>
    <property type="match status" value="1"/>
</dbReference>
<evidence type="ECO:0000313" key="15">
    <source>
        <dbReference type="Proteomes" id="UP000192934"/>
    </source>
</evidence>
<dbReference type="STRING" id="941907.SAMN06295910_2471"/>
<evidence type="ECO:0000259" key="12">
    <source>
        <dbReference type="Pfam" id="PF00593"/>
    </source>
</evidence>
<keyword evidence="15" id="KW-1185">Reference proteome</keyword>